<keyword evidence="4" id="KW-1185">Reference proteome</keyword>
<dbReference type="SUPFAM" id="SSF89372">
    <property type="entry name" value="Fucose-specific lectin"/>
    <property type="match status" value="1"/>
</dbReference>
<feature type="chain" id="PRO_5034202213" evidence="1">
    <location>
        <begin position="20"/>
        <end position="525"/>
    </location>
</feature>
<feature type="domain" description="Cellobiose dehydrogenase-like cytochrome" evidence="2">
    <location>
        <begin position="35"/>
        <end position="151"/>
    </location>
</feature>
<gene>
    <name evidence="3" type="ORF">HMN09_00466500</name>
</gene>
<dbReference type="EMBL" id="JACAZE010000005">
    <property type="protein sequence ID" value="KAF7317310.1"/>
    <property type="molecule type" value="Genomic_DNA"/>
</dbReference>
<dbReference type="Proteomes" id="UP000613580">
    <property type="component" value="Unassembled WGS sequence"/>
</dbReference>
<dbReference type="Pfam" id="PF16010">
    <property type="entry name" value="CDH-cyt"/>
    <property type="match status" value="1"/>
</dbReference>
<sequence>MKFLNLALAALSFAGGSFAVAETSAPIHYVSFGRDFVGTADPKHRIIYGFSLPQSVNLVTDFIGQVVAPAEYNEVGVALGGPNSVAITGHHANGRDNIVGSVDYLDGRYTIVPSTVSGPTLSTLQSTVNETHWTWTYLCKDCVTWSLDGLAQQFTSLVVKHPQAVLDDDSHIMGTWNLEGSQFHVYRGPSDYHISGFELDFTSHQHHDELSSGPFAIEAGPPGKWVQSGPIFGSGHGTTTTQPTLAAHRGYLFTSGRDKEGSLWYARGTNSAWDQRILSISGSRSADGGALMDVDGTLHMVYPSASGNQLLHLIFNDGLQVWEAGSPIAANTIRQPALASFKGRLVCLFYETSSGSNTMYIGNYDASTKKWSTFSPIILGANAKGESTWGLPALFTSYQGSMLNIFYVVNKDSRPIRHLSSAEIASGWLLRADPNEQSAFGVTATQSGNWAVLGFQSNNGKGEVMVAFLELEGPQWHFRENAAGAKTWYTPACAALDGYITCVFAGRDQSTSLWQVQRSIRTTSS</sequence>
<reference evidence="3" key="1">
    <citation type="submission" date="2020-05" db="EMBL/GenBank/DDBJ databases">
        <title>Mycena genomes resolve the evolution of fungal bioluminescence.</title>
        <authorList>
            <person name="Tsai I.J."/>
        </authorList>
    </citation>
    <scope>NUCLEOTIDE SEQUENCE</scope>
    <source>
        <strain evidence="3">110903Hualien_Pintung</strain>
    </source>
</reference>
<evidence type="ECO:0000313" key="4">
    <source>
        <dbReference type="Proteomes" id="UP000613580"/>
    </source>
</evidence>
<evidence type="ECO:0000259" key="2">
    <source>
        <dbReference type="Pfam" id="PF16010"/>
    </source>
</evidence>
<name>A0A8H6TGW7_MYCCL</name>
<feature type="signal peptide" evidence="1">
    <location>
        <begin position="1"/>
        <end position="19"/>
    </location>
</feature>
<dbReference type="CDD" id="cd09630">
    <property type="entry name" value="CDH_like_cytochrome"/>
    <property type="match status" value="1"/>
</dbReference>
<dbReference type="AlphaFoldDB" id="A0A8H6TGW7"/>
<evidence type="ECO:0000313" key="3">
    <source>
        <dbReference type="EMBL" id="KAF7317310.1"/>
    </source>
</evidence>
<dbReference type="OrthoDB" id="1046782at2759"/>
<accession>A0A8H6TGW7</accession>
<proteinExistence type="predicted"/>
<dbReference type="SUPFAM" id="SSF49344">
    <property type="entry name" value="CBD9-like"/>
    <property type="match status" value="1"/>
</dbReference>
<comment type="caution">
    <text evidence="3">The sequence shown here is derived from an EMBL/GenBank/DDBJ whole genome shotgun (WGS) entry which is preliminary data.</text>
</comment>
<dbReference type="Gene3D" id="2.60.40.1210">
    <property type="entry name" value="Cellobiose dehydrogenase, cytochrome domain"/>
    <property type="match status" value="1"/>
</dbReference>
<evidence type="ECO:0000256" key="1">
    <source>
        <dbReference type="SAM" id="SignalP"/>
    </source>
</evidence>
<organism evidence="3 4">
    <name type="scientific">Mycena chlorophos</name>
    <name type="common">Agaric fungus</name>
    <name type="synonym">Agaricus chlorophos</name>
    <dbReference type="NCBI Taxonomy" id="658473"/>
    <lineage>
        <taxon>Eukaryota</taxon>
        <taxon>Fungi</taxon>
        <taxon>Dikarya</taxon>
        <taxon>Basidiomycota</taxon>
        <taxon>Agaricomycotina</taxon>
        <taxon>Agaricomycetes</taxon>
        <taxon>Agaricomycetidae</taxon>
        <taxon>Agaricales</taxon>
        <taxon>Marasmiineae</taxon>
        <taxon>Mycenaceae</taxon>
        <taxon>Mycena</taxon>
    </lineage>
</organism>
<keyword evidence="1" id="KW-0732">Signal</keyword>
<protein>
    <submittedName>
        <fullName evidence="3">CBD9-like protein</fullName>
    </submittedName>
</protein>
<dbReference type="InterPro" id="IPR015920">
    <property type="entry name" value="Cellobiose_DH-like_cyt"/>
</dbReference>